<accession>A0A931NHG9</accession>
<sequence>MNGFRLLALWCAFMGLSGQLVAQEQTQAQAAVPAERFFERPAMQDAALSPSGRYLAFLAGRRQERQGLYVLDLRAGGSAQALAQFKEVDVQRFQWVNDERLVFSVWDMDAGSYWAQREAPGLFSVGLEGAKPRELIQRRSWRPVESRSMNRQSALDFRHELLKVPEGGGDEVVIGRWDAKGLQPLWLNVRTGSTRHYEVDAPGPAAQWLFDSRGQARALVTQDGLHQRVFARAPGESEWRQLSEGAVGEVPLTPRFVDDQGQLYVHHPEGLGLEAVLSRYDFERKQVQSPPLLRVEGFDVAANPVLEGGRLVGLRFVADAERSLWLDARRQAWQDKADQRFPGQINRIDCRRCEAQDAVVLVRTASDRDAGQFWLYHPAEDRWQGLARRQPGIEPGQMARVSLHRVPARDGFSVPVWLTHPAGTGPHPAVVLVHGGPWVRGRQWEWEPLSQFLASRGWLVIEPEFRGSTGFGDAHFRAGFRQWGLAMQNDVADALRWAQGQKLAGAQACIAGGSYGGYSALMGLIRHPELYRCGVAWAALSDLDLLLKGSFWVSADTSPLVREQLLTRRVGDPEKHAAQLQATSPVLQAGRLKQPLLLAYGEQDRRVPLAHGERLREALRAAGQEPEWVVYKDEAHGWGRKDTQLDFANRLEAFFSRHLAP</sequence>
<evidence type="ECO:0000259" key="3">
    <source>
        <dbReference type="Pfam" id="PF00326"/>
    </source>
</evidence>
<dbReference type="InterPro" id="IPR011042">
    <property type="entry name" value="6-blade_b-propeller_TolB-like"/>
</dbReference>
<evidence type="ECO:0000313" key="4">
    <source>
        <dbReference type="EMBL" id="MBH9578221.1"/>
    </source>
</evidence>
<dbReference type="PANTHER" id="PTHR42776:SF27">
    <property type="entry name" value="DIPEPTIDYL PEPTIDASE FAMILY MEMBER 6"/>
    <property type="match status" value="1"/>
</dbReference>
<dbReference type="InterPro" id="IPR001375">
    <property type="entry name" value="Peptidase_S9_cat"/>
</dbReference>
<keyword evidence="2" id="KW-0732">Signal</keyword>
<dbReference type="SUPFAM" id="SSF50969">
    <property type="entry name" value="YVTN repeat-like/Quinoprotein amine dehydrogenase"/>
    <property type="match status" value="1"/>
</dbReference>
<dbReference type="GO" id="GO:0004252">
    <property type="term" value="F:serine-type endopeptidase activity"/>
    <property type="evidence" value="ECO:0007669"/>
    <property type="project" value="TreeGrafter"/>
</dbReference>
<feature type="signal peptide" evidence="2">
    <location>
        <begin position="1"/>
        <end position="22"/>
    </location>
</feature>
<keyword evidence="1" id="KW-0378">Hydrolase</keyword>
<evidence type="ECO:0000313" key="5">
    <source>
        <dbReference type="Proteomes" id="UP000613266"/>
    </source>
</evidence>
<comment type="caution">
    <text evidence="4">The sequence shown here is derived from an EMBL/GenBank/DDBJ whole genome shotgun (WGS) entry which is preliminary data.</text>
</comment>
<keyword evidence="5" id="KW-1185">Reference proteome</keyword>
<gene>
    <name evidence="4" type="ORF">I7X39_15130</name>
</gene>
<dbReference type="AlphaFoldDB" id="A0A931NHG9"/>
<dbReference type="RefSeq" id="WP_198111990.1">
    <property type="nucleotide sequence ID" value="NZ_JAEDAK010000010.1"/>
</dbReference>
<dbReference type="PANTHER" id="PTHR42776">
    <property type="entry name" value="SERINE PEPTIDASE S9 FAMILY MEMBER"/>
    <property type="match status" value="1"/>
</dbReference>
<feature type="domain" description="Peptidase S9 prolyl oligopeptidase catalytic" evidence="3">
    <location>
        <begin position="450"/>
        <end position="659"/>
    </location>
</feature>
<feature type="chain" id="PRO_5038101746" evidence="2">
    <location>
        <begin position="23"/>
        <end position="661"/>
    </location>
</feature>
<reference evidence="4" key="1">
    <citation type="submission" date="2020-12" db="EMBL/GenBank/DDBJ databases">
        <title>The genome sequence of Inhella sp. 1Y17.</title>
        <authorList>
            <person name="Liu Y."/>
        </authorList>
    </citation>
    <scope>NUCLEOTIDE SEQUENCE</scope>
    <source>
        <strain evidence="4">1Y17</strain>
    </source>
</reference>
<protein>
    <submittedName>
        <fullName evidence="4">S9 family peptidase</fullName>
    </submittedName>
</protein>
<dbReference type="Proteomes" id="UP000613266">
    <property type="component" value="Unassembled WGS sequence"/>
</dbReference>
<dbReference type="GO" id="GO:0006508">
    <property type="term" value="P:proteolysis"/>
    <property type="evidence" value="ECO:0007669"/>
    <property type="project" value="InterPro"/>
</dbReference>
<evidence type="ECO:0000256" key="2">
    <source>
        <dbReference type="SAM" id="SignalP"/>
    </source>
</evidence>
<dbReference type="Gene3D" id="3.40.50.1820">
    <property type="entry name" value="alpha/beta hydrolase"/>
    <property type="match status" value="1"/>
</dbReference>
<dbReference type="Gene3D" id="2.120.10.30">
    <property type="entry name" value="TolB, C-terminal domain"/>
    <property type="match status" value="1"/>
</dbReference>
<dbReference type="InterPro" id="IPR029058">
    <property type="entry name" value="AB_hydrolase_fold"/>
</dbReference>
<dbReference type="Pfam" id="PF00326">
    <property type="entry name" value="Peptidase_S9"/>
    <property type="match status" value="1"/>
</dbReference>
<name>A0A931NHG9_9BURK</name>
<dbReference type="EMBL" id="JAEDAK010000010">
    <property type="protein sequence ID" value="MBH9578221.1"/>
    <property type="molecule type" value="Genomic_DNA"/>
</dbReference>
<evidence type="ECO:0000256" key="1">
    <source>
        <dbReference type="ARBA" id="ARBA00022801"/>
    </source>
</evidence>
<dbReference type="InterPro" id="IPR011044">
    <property type="entry name" value="Quino_amine_DH_bsu"/>
</dbReference>
<dbReference type="SUPFAM" id="SSF53474">
    <property type="entry name" value="alpha/beta-Hydrolases"/>
    <property type="match status" value="1"/>
</dbReference>
<organism evidence="4 5">
    <name type="scientific">Inhella proteolytica</name>
    <dbReference type="NCBI Taxonomy" id="2795029"/>
    <lineage>
        <taxon>Bacteria</taxon>
        <taxon>Pseudomonadati</taxon>
        <taxon>Pseudomonadota</taxon>
        <taxon>Betaproteobacteria</taxon>
        <taxon>Burkholderiales</taxon>
        <taxon>Sphaerotilaceae</taxon>
        <taxon>Inhella</taxon>
    </lineage>
</organism>
<proteinExistence type="predicted"/>